<dbReference type="KEGG" id="dpx:DAPPUDRAFT_116819"/>
<dbReference type="AlphaFoldDB" id="E9HQM1"/>
<reference evidence="2 3" key="1">
    <citation type="journal article" date="2011" name="Science">
        <title>The ecoresponsive genome of Daphnia pulex.</title>
        <authorList>
            <person name="Colbourne J.K."/>
            <person name="Pfrender M.E."/>
            <person name="Gilbert D."/>
            <person name="Thomas W.K."/>
            <person name="Tucker A."/>
            <person name="Oakley T.H."/>
            <person name="Tokishita S."/>
            <person name="Aerts A."/>
            <person name="Arnold G.J."/>
            <person name="Basu M.K."/>
            <person name="Bauer D.J."/>
            <person name="Caceres C.E."/>
            <person name="Carmel L."/>
            <person name="Casola C."/>
            <person name="Choi J.H."/>
            <person name="Detter J.C."/>
            <person name="Dong Q."/>
            <person name="Dusheyko S."/>
            <person name="Eads B.D."/>
            <person name="Frohlich T."/>
            <person name="Geiler-Samerotte K.A."/>
            <person name="Gerlach D."/>
            <person name="Hatcher P."/>
            <person name="Jogdeo S."/>
            <person name="Krijgsveld J."/>
            <person name="Kriventseva E.V."/>
            <person name="Kultz D."/>
            <person name="Laforsch C."/>
            <person name="Lindquist E."/>
            <person name="Lopez J."/>
            <person name="Manak J.R."/>
            <person name="Muller J."/>
            <person name="Pangilinan J."/>
            <person name="Patwardhan R.P."/>
            <person name="Pitluck S."/>
            <person name="Pritham E.J."/>
            <person name="Rechtsteiner A."/>
            <person name="Rho M."/>
            <person name="Rogozin I.B."/>
            <person name="Sakarya O."/>
            <person name="Salamov A."/>
            <person name="Schaack S."/>
            <person name="Shapiro H."/>
            <person name="Shiga Y."/>
            <person name="Skalitzky C."/>
            <person name="Smith Z."/>
            <person name="Souvorov A."/>
            <person name="Sung W."/>
            <person name="Tang Z."/>
            <person name="Tsuchiya D."/>
            <person name="Tu H."/>
            <person name="Vos H."/>
            <person name="Wang M."/>
            <person name="Wolf Y.I."/>
            <person name="Yamagata H."/>
            <person name="Yamada T."/>
            <person name="Ye Y."/>
            <person name="Shaw J.R."/>
            <person name="Andrews J."/>
            <person name="Crease T.J."/>
            <person name="Tang H."/>
            <person name="Lucas S.M."/>
            <person name="Robertson H.M."/>
            <person name="Bork P."/>
            <person name="Koonin E.V."/>
            <person name="Zdobnov E.M."/>
            <person name="Grigoriev I.V."/>
            <person name="Lynch M."/>
            <person name="Boore J.L."/>
        </authorList>
    </citation>
    <scope>NUCLEOTIDE SEQUENCE [LARGE SCALE GENOMIC DNA]</scope>
</reference>
<dbReference type="HOGENOM" id="CLU_2252706_0_0_1"/>
<evidence type="ECO:0000256" key="1">
    <source>
        <dbReference type="SAM" id="MobiDB-lite"/>
    </source>
</evidence>
<feature type="compositionally biased region" description="Acidic residues" evidence="1">
    <location>
        <begin position="50"/>
        <end position="79"/>
    </location>
</feature>
<accession>E9HQM1</accession>
<dbReference type="Proteomes" id="UP000000305">
    <property type="component" value="Unassembled WGS sequence"/>
</dbReference>
<dbReference type="InParanoid" id="E9HQM1"/>
<evidence type="ECO:0000313" key="2">
    <source>
        <dbReference type="EMBL" id="EFX65952.1"/>
    </source>
</evidence>
<evidence type="ECO:0000313" key="3">
    <source>
        <dbReference type="Proteomes" id="UP000000305"/>
    </source>
</evidence>
<proteinExistence type="predicted"/>
<organism evidence="2 3">
    <name type="scientific">Daphnia pulex</name>
    <name type="common">Water flea</name>
    <dbReference type="NCBI Taxonomy" id="6669"/>
    <lineage>
        <taxon>Eukaryota</taxon>
        <taxon>Metazoa</taxon>
        <taxon>Ecdysozoa</taxon>
        <taxon>Arthropoda</taxon>
        <taxon>Crustacea</taxon>
        <taxon>Branchiopoda</taxon>
        <taxon>Diplostraca</taxon>
        <taxon>Cladocera</taxon>
        <taxon>Anomopoda</taxon>
        <taxon>Daphniidae</taxon>
        <taxon>Daphnia</taxon>
    </lineage>
</organism>
<name>E9HQM1_DAPPU</name>
<keyword evidence="3" id="KW-1185">Reference proteome</keyword>
<sequence>MPRRRSNKRGLRGTRLNLGVFFNAVLRAIEEQGPQQPHHVEIQVNLNMPEEQEEAHEPQEQEEAPEPQEQEVDDEAADDEAAKPPDNSTKPIMWGAFVIATALR</sequence>
<feature type="region of interest" description="Disordered" evidence="1">
    <location>
        <begin position="32"/>
        <end position="93"/>
    </location>
</feature>
<protein>
    <submittedName>
        <fullName evidence="2">Uncharacterized protein</fullName>
    </submittedName>
</protein>
<dbReference type="EMBL" id="GL732722">
    <property type="protein sequence ID" value="EFX65952.1"/>
    <property type="molecule type" value="Genomic_DNA"/>
</dbReference>
<gene>
    <name evidence="2" type="ORF">DAPPUDRAFT_116819</name>
</gene>